<dbReference type="SUPFAM" id="SSF52540">
    <property type="entry name" value="P-loop containing nucleoside triphosphate hydrolases"/>
    <property type="match status" value="1"/>
</dbReference>
<feature type="coiled-coil region" evidence="1">
    <location>
        <begin position="120"/>
        <end position="174"/>
    </location>
</feature>
<protein>
    <submittedName>
        <fullName evidence="3">RloC protein</fullName>
    </submittedName>
</protein>
<evidence type="ECO:0000259" key="2">
    <source>
        <dbReference type="Pfam" id="PF13166"/>
    </source>
</evidence>
<keyword evidence="4" id="KW-1185">Reference proteome</keyword>
<name>A0A3D8IH43_9HELI</name>
<dbReference type="InterPro" id="IPR026866">
    <property type="entry name" value="CR006_AAA"/>
</dbReference>
<feature type="coiled-coil region" evidence="1">
    <location>
        <begin position="325"/>
        <end position="375"/>
    </location>
</feature>
<dbReference type="RefSeq" id="WP_115550772.1">
    <property type="nucleotide sequence ID" value="NZ_CAPHNE010000033.1"/>
</dbReference>
<feature type="domain" description="Protein CR006 P-loop" evidence="2">
    <location>
        <begin position="9"/>
        <end position="763"/>
    </location>
</feature>
<organism evidence="3 4">
    <name type="scientific">Helicobacter ganmani</name>
    <dbReference type="NCBI Taxonomy" id="60246"/>
    <lineage>
        <taxon>Bacteria</taxon>
        <taxon>Pseudomonadati</taxon>
        <taxon>Campylobacterota</taxon>
        <taxon>Epsilonproteobacteria</taxon>
        <taxon>Campylobacterales</taxon>
        <taxon>Helicobacteraceae</taxon>
        <taxon>Helicobacter</taxon>
    </lineage>
</organism>
<dbReference type="Proteomes" id="UP000256650">
    <property type="component" value="Unassembled WGS sequence"/>
</dbReference>
<feature type="coiled-coil region" evidence="1">
    <location>
        <begin position="458"/>
        <end position="506"/>
    </location>
</feature>
<accession>A0A3D8IH43</accession>
<keyword evidence="1" id="KW-0175">Coiled coil</keyword>
<evidence type="ECO:0000256" key="1">
    <source>
        <dbReference type="SAM" id="Coils"/>
    </source>
</evidence>
<dbReference type="GeneID" id="82534896"/>
<reference evidence="3 4" key="1">
    <citation type="submission" date="2018-04" db="EMBL/GenBank/DDBJ databases">
        <title>Novel Campyloabacter and Helicobacter Species and Strains.</title>
        <authorList>
            <person name="Mannion A.J."/>
            <person name="Shen Z."/>
            <person name="Fox J.G."/>
        </authorList>
    </citation>
    <scope>NUCLEOTIDE SEQUENCE [LARGE SCALE GENOMIC DNA]</scope>
    <source>
        <strain evidence="3 4">MIT 99-5101</strain>
    </source>
</reference>
<evidence type="ECO:0000313" key="4">
    <source>
        <dbReference type="Proteomes" id="UP000256650"/>
    </source>
</evidence>
<dbReference type="Pfam" id="PF13166">
    <property type="entry name" value="AAA_13"/>
    <property type="match status" value="1"/>
</dbReference>
<dbReference type="OrthoDB" id="9795565at2"/>
<gene>
    <name evidence="3" type="ORF">CQA43_01140</name>
</gene>
<dbReference type="AlphaFoldDB" id="A0A3D8IH43"/>
<proteinExistence type="predicted"/>
<dbReference type="EMBL" id="NXLS01000001">
    <property type="protein sequence ID" value="RDU64438.1"/>
    <property type="molecule type" value="Genomic_DNA"/>
</dbReference>
<dbReference type="Gene3D" id="3.40.50.300">
    <property type="entry name" value="P-loop containing nucleotide triphosphate hydrolases"/>
    <property type="match status" value="1"/>
</dbReference>
<dbReference type="InterPro" id="IPR027417">
    <property type="entry name" value="P-loop_NTPase"/>
</dbReference>
<comment type="caution">
    <text evidence="3">The sequence shown here is derived from an EMBL/GenBank/DDBJ whole genome shotgun (WGS) entry which is preliminary data.</text>
</comment>
<evidence type="ECO:0000313" key="3">
    <source>
        <dbReference type="EMBL" id="RDU64438.1"/>
    </source>
</evidence>
<sequence length="791" mass="93127">MIKKFSKINYGSYQDFSWDNLQEFQKLNIFYGRNYSGKTTLSRILRSFEVKNPHSDYVGSTFQIEIKENAPPLTQDDIANNDLVIRVYNKDFVKENLGFLIDDKAGDIKAFASVIVGEENKKTQAKIQELQNKLGNEKENKENNIFVSGLYKELQDLNKEKADTLDKIKTKNQDEKLSKKASQIKSNSNFVIQGTNYDIRNIRKDIETIKTPNSNFILESHEKQTKEALISDEIKQSLDFEISFNVNRFSEFITKSRILIETKITPKQNIENQLRSWLDEGLKLHEHSKDTQQCKFCNNTLTQERIQWLLENVKDDKTDLMKSEINAYLEEIKGMEKDSEKVLEKVQKIESQSFYKNLREDFNQYKTNLESAIRSYNNSSLRQLRQNLEDKLKGIYNPNIIFHEVTDNSREIQQILNSIKDLCTQNNKQTKTLEQDQENARKALRLDEVARFIDNIDYFKTQEEIKELENTLKIKDKEIKDKEQEIEKIKKEIQELQDSLSDEKTGADKANEYLKSFFGNNQLEFKSIPEKKGEFKIHRNNEAAKNLSEGECSLLAFCYFVAKLQDRATKDKKPIIWIDDPISSLDSNHIFFIFSLIESQIAKPKNYTQLFISTHNLDFLRYLKSLTDFQWRDNKKTPMFLIEKQQSSTIKELPLHIKKYITEFNYLFKKILECAESKVVSDITLDAYYNVANNIRKFLDYYLFFKYPSNENLIEKYKYFFKDYQKASFVNRIINEFSHLEETTIRATMPIDLQEIQEVAKMVIERLKDDKEQFNALLKSIGKGEDINNDK</sequence>